<reference evidence="2 3" key="1">
    <citation type="submission" date="2012-07" db="EMBL/GenBank/DDBJ databases">
        <authorList>
            <person name="Durkin A.S."/>
            <person name="McCorrison J."/>
            <person name="Torralba M."/>
            <person name="Gillis M."/>
            <person name="Methe B."/>
            <person name="Sutton G."/>
            <person name="Nelson K.E."/>
        </authorList>
    </citation>
    <scope>NUCLEOTIDE SEQUENCE [LARGE SCALE GENOMIC DNA]</scope>
    <source>
        <strain evidence="2 3">SK1138</strain>
    </source>
</reference>
<name>A0AAD2T6P4_STRAP</name>
<dbReference type="PANTHER" id="PTHR11644:SF2">
    <property type="entry name" value="CYTIDINE DEAMINASE"/>
    <property type="match status" value="1"/>
</dbReference>
<dbReference type="AlphaFoldDB" id="A0AAD2T6P4"/>
<dbReference type="Gene3D" id="3.40.140.10">
    <property type="entry name" value="Cytidine Deaminase, domain 2"/>
    <property type="match status" value="1"/>
</dbReference>
<comment type="similarity">
    <text evidence="1">Belongs to the cytidine and deoxycytidylate deaminase family.</text>
</comment>
<comment type="caution">
    <text evidence="2">The sequence shown here is derived from an EMBL/GenBank/DDBJ whole genome shotgun (WGS) entry which is preliminary data.</text>
</comment>
<sequence length="120" mass="13721">MYANHVVAAIEAEDGKIYIGFCFEGTCGVFHLCAERAAAFNMYQYSGQTKMKRVLAFRDKPPYGGGSGMPCGACREFLMELNPENRHLEFMLDFEKRETITLGELMPYWWGQERTENDGK</sequence>
<protein>
    <submittedName>
        <fullName evidence="2">Cytidine and deoxycytidylate deaminase zinc-binding region</fullName>
    </submittedName>
</protein>
<dbReference type="GO" id="GO:0008270">
    <property type="term" value="F:zinc ion binding"/>
    <property type="evidence" value="ECO:0007669"/>
    <property type="project" value="TreeGrafter"/>
</dbReference>
<gene>
    <name evidence="2" type="ORF">HMPREF1126_0994</name>
</gene>
<dbReference type="Proteomes" id="UP000006614">
    <property type="component" value="Unassembled WGS sequence"/>
</dbReference>
<proteinExistence type="inferred from homology"/>
<organism evidence="2 3">
    <name type="scientific">Streptococcus anginosus SK1138</name>
    <dbReference type="NCBI Taxonomy" id="1161422"/>
    <lineage>
        <taxon>Bacteria</taxon>
        <taxon>Bacillati</taxon>
        <taxon>Bacillota</taxon>
        <taxon>Bacilli</taxon>
        <taxon>Lactobacillales</taxon>
        <taxon>Streptococcaceae</taxon>
        <taxon>Streptococcus</taxon>
        <taxon>Streptococcus anginosus group</taxon>
    </lineage>
</organism>
<dbReference type="SUPFAM" id="SSF53927">
    <property type="entry name" value="Cytidine deaminase-like"/>
    <property type="match status" value="1"/>
</dbReference>
<dbReference type="GO" id="GO:0004126">
    <property type="term" value="F:cytidine deaminase activity"/>
    <property type="evidence" value="ECO:0007669"/>
    <property type="project" value="TreeGrafter"/>
</dbReference>
<dbReference type="EMBL" id="ALJO01000012">
    <property type="protein sequence ID" value="EJP24453.1"/>
    <property type="molecule type" value="Genomic_DNA"/>
</dbReference>
<evidence type="ECO:0000256" key="1">
    <source>
        <dbReference type="ARBA" id="ARBA00006576"/>
    </source>
</evidence>
<dbReference type="InterPro" id="IPR016193">
    <property type="entry name" value="Cytidine_deaminase-like"/>
</dbReference>
<dbReference type="InterPro" id="IPR050202">
    <property type="entry name" value="Cyt/Deoxycyt_deaminase"/>
</dbReference>
<evidence type="ECO:0000313" key="3">
    <source>
        <dbReference type="Proteomes" id="UP000006614"/>
    </source>
</evidence>
<accession>A0AAD2T6P4</accession>
<dbReference type="GO" id="GO:0005829">
    <property type="term" value="C:cytosol"/>
    <property type="evidence" value="ECO:0007669"/>
    <property type="project" value="TreeGrafter"/>
</dbReference>
<dbReference type="PANTHER" id="PTHR11644">
    <property type="entry name" value="CYTIDINE DEAMINASE"/>
    <property type="match status" value="1"/>
</dbReference>
<evidence type="ECO:0000313" key="2">
    <source>
        <dbReference type="EMBL" id="EJP24453.1"/>
    </source>
</evidence>
<dbReference type="CDD" id="cd01283">
    <property type="entry name" value="cytidine_deaminase"/>
    <property type="match status" value="1"/>
</dbReference>